<dbReference type="InterPro" id="IPR050059">
    <property type="entry name" value="ATP_synthase_B_chain"/>
</dbReference>
<dbReference type="STRING" id="1280514.AXFE_18860"/>
<dbReference type="Gene3D" id="6.10.250.1580">
    <property type="match status" value="1"/>
</dbReference>
<dbReference type="EMBL" id="JXYS01000060">
    <property type="protein sequence ID" value="KJF17253.1"/>
    <property type="molecule type" value="Genomic_DNA"/>
</dbReference>
<dbReference type="HAMAP" id="MF_01398">
    <property type="entry name" value="ATP_synth_b_bprime"/>
    <property type="match status" value="1"/>
</dbReference>
<dbReference type="AlphaFoldDB" id="A0A0D8HH48"/>
<evidence type="ECO:0000313" key="17">
    <source>
        <dbReference type="EMBL" id="KJF17253.1"/>
    </source>
</evidence>
<evidence type="ECO:0000256" key="14">
    <source>
        <dbReference type="HAMAP-Rule" id="MF_01398"/>
    </source>
</evidence>
<keyword evidence="4 14" id="KW-1003">Cell membrane</keyword>
<comment type="subcellular location">
    <subcellularLocation>
        <location evidence="1 14">Cell membrane</location>
        <topology evidence="1 14">Single-pass membrane protein</topology>
    </subcellularLocation>
</comment>
<dbReference type="PANTHER" id="PTHR33445:SF1">
    <property type="entry name" value="ATP SYNTHASE SUBUNIT B"/>
    <property type="match status" value="1"/>
</dbReference>
<evidence type="ECO:0000256" key="1">
    <source>
        <dbReference type="ARBA" id="ARBA00004162"/>
    </source>
</evidence>
<protein>
    <recommendedName>
        <fullName evidence="14">ATP synthase subunit b</fullName>
    </recommendedName>
    <alternativeName>
        <fullName evidence="14">ATP synthase F(0) sector subunit b</fullName>
    </alternativeName>
    <alternativeName>
        <fullName evidence="14">ATPase subunit I</fullName>
    </alternativeName>
    <alternativeName>
        <fullName evidence="14">F-type ATPase subunit b</fullName>
        <shortName evidence="14">F-ATPase subunit b</shortName>
    </alternativeName>
</protein>
<evidence type="ECO:0000256" key="8">
    <source>
        <dbReference type="ARBA" id="ARBA00022989"/>
    </source>
</evidence>
<name>A0A0D8HH48_9ACTN</name>
<evidence type="ECO:0000256" key="6">
    <source>
        <dbReference type="ARBA" id="ARBA00022692"/>
    </source>
</evidence>
<reference evidence="17 18" key="1">
    <citation type="submission" date="2015-01" db="EMBL/GenBank/DDBJ databases">
        <title>Draft genome of the acidophilic iron oxidizer Acidithrix ferrooxidans strain Py-F3.</title>
        <authorList>
            <person name="Poehlein A."/>
            <person name="Eisen S."/>
            <person name="Schloemann M."/>
            <person name="Johnson B.D."/>
            <person name="Daniel R."/>
            <person name="Muehling M."/>
        </authorList>
    </citation>
    <scope>NUCLEOTIDE SEQUENCE [LARGE SCALE GENOMIC DNA]</scope>
    <source>
        <strain evidence="17 18">Py-F3</strain>
    </source>
</reference>
<dbReference type="GO" id="GO:0046961">
    <property type="term" value="F:proton-transporting ATPase activity, rotational mechanism"/>
    <property type="evidence" value="ECO:0007669"/>
    <property type="project" value="TreeGrafter"/>
</dbReference>
<evidence type="ECO:0000256" key="9">
    <source>
        <dbReference type="ARBA" id="ARBA00023065"/>
    </source>
</evidence>
<keyword evidence="6 14" id="KW-0812">Transmembrane</keyword>
<keyword evidence="18" id="KW-1185">Reference proteome</keyword>
<evidence type="ECO:0000256" key="4">
    <source>
        <dbReference type="ARBA" id="ARBA00022475"/>
    </source>
</evidence>
<evidence type="ECO:0000256" key="2">
    <source>
        <dbReference type="ARBA" id="ARBA00005513"/>
    </source>
</evidence>
<dbReference type="InterPro" id="IPR005864">
    <property type="entry name" value="ATP_synth_F0_bsu_bac"/>
</dbReference>
<dbReference type="CDD" id="cd06503">
    <property type="entry name" value="ATP-synt_Fo_b"/>
    <property type="match status" value="1"/>
</dbReference>
<evidence type="ECO:0000256" key="3">
    <source>
        <dbReference type="ARBA" id="ARBA00022448"/>
    </source>
</evidence>
<keyword evidence="9 14" id="KW-0406">Ion transport</keyword>
<keyword evidence="10 14" id="KW-0472">Membrane</keyword>
<keyword evidence="16" id="KW-0175">Coiled coil</keyword>
<keyword evidence="3 14" id="KW-0813">Transport</keyword>
<dbReference type="OrthoDB" id="5242917at2"/>
<keyword evidence="5 14" id="KW-0138">CF(0)</keyword>
<dbReference type="RefSeq" id="WP_052605544.1">
    <property type="nucleotide sequence ID" value="NZ_JXYS01000060.1"/>
</dbReference>
<dbReference type="NCBIfam" id="TIGR01144">
    <property type="entry name" value="ATP_synt_b"/>
    <property type="match status" value="1"/>
</dbReference>
<proteinExistence type="inferred from homology"/>
<comment type="function">
    <text evidence="12 14">F(1)F(0) ATP synthase produces ATP from ADP in the presence of a proton or sodium gradient. F-type ATPases consist of two structural domains, F(1) containing the extramembraneous catalytic core and F(0) containing the membrane proton channel, linked together by a central stalk and a peripheral stalk. During catalysis, ATP synthesis in the catalytic domain of F(1) is coupled via a rotary mechanism of the central stalk subunits to proton translocation.</text>
</comment>
<dbReference type="GO" id="GO:0005886">
    <property type="term" value="C:plasma membrane"/>
    <property type="evidence" value="ECO:0007669"/>
    <property type="project" value="UniProtKB-SubCell"/>
</dbReference>
<dbReference type="Proteomes" id="UP000032360">
    <property type="component" value="Unassembled WGS sequence"/>
</dbReference>
<keyword evidence="11 14" id="KW-0066">ATP synthesis</keyword>
<organism evidence="17 18">
    <name type="scientific">Acidithrix ferrooxidans</name>
    <dbReference type="NCBI Taxonomy" id="1280514"/>
    <lineage>
        <taxon>Bacteria</taxon>
        <taxon>Bacillati</taxon>
        <taxon>Actinomycetota</taxon>
        <taxon>Acidimicrobiia</taxon>
        <taxon>Acidimicrobiales</taxon>
        <taxon>Acidimicrobiaceae</taxon>
        <taxon>Acidithrix</taxon>
    </lineage>
</organism>
<comment type="caution">
    <text evidence="17">The sequence shown here is derived from an EMBL/GenBank/DDBJ whole genome shotgun (WGS) entry which is preliminary data.</text>
</comment>
<comment type="function">
    <text evidence="14">Component of the F(0) channel, it forms part of the peripheral stalk, linking F(1) to F(0).</text>
</comment>
<dbReference type="GO" id="GO:0046933">
    <property type="term" value="F:proton-transporting ATP synthase activity, rotational mechanism"/>
    <property type="evidence" value="ECO:0007669"/>
    <property type="project" value="UniProtKB-UniRule"/>
</dbReference>
<gene>
    <name evidence="14 17" type="primary">atpF</name>
    <name evidence="17" type="ORF">AXFE_18860</name>
</gene>
<dbReference type="InterPro" id="IPR028987">
    <property type="entry name" value="ATP_synth_B-like_membr_sf"/>
</dbReference>
<evidence type="ECO:0000256" key="15">
    <source>
        <dbReference type="RuleBase" id="RU003848"/>
    </source>
</evidence>
<dbReference type="Pfam" id="PF00430">
    <property type="entry name" value="ATP-synt_B"/>
    <property type="match status" value="1"/>
</dbReference>
<evidence type="ECO:0000256" key="11">
    <source>
        <dbReference type="ARBA" id="ARBA00023310"/>
    </source>
</evidence>
<dbReference type="GO" id="GO:0045259">
    <property type="term" value="C:proton-transporting ATP synthase complex"/>
    <property type="evidence" value="ECO:0007669"/>
    <property type="project" value="UniProtKB-KW"/>
</dbReference>
<dbReference type="PANTHER" id="PTHR33445">
    <property type="entry name" value="ATP SYNTHASE SUBUNIT B', CHLOROPLASTIC"/>
    <property type="match status" value="1"/>
</dbReference>
<accession>A0A0D8HH48</accession>
<evidence type="ECO:0000256" key="12">
    <source>
        <dbReference type="ARBA" id="ARBA00025198"/>
    </source>
</evidence>
<evidence type="ECO:0000256" key="5">
    <source>
        <dbReference type="ARBA" id="ARBA00022547"/>
    </source>
</evidence>
<evidence type="ECO:0000256" key="16">
    <source>
        <dbReference type="SAM" id="Coils"/>
    </source>
</evidence>
<comment type="subunit">
    <text evidence="13 14">F-type ATPases have 2 components, F(1) - the catalytic core - and F(0) - the membrane proton channel. F(1) has five subunits: alpha(3), beta(3), gamma(1), delta(1), epsilon(1). F(0) has three main subunits: a(1), b(2) and c(10-14). The alpha and beta chains form an alternating ring which encloses part of the gamma chain. F(1) is attached to F(0) by a central stalk formed by the gamma and epsilon chains, while a peripheral stalk is formed by the delta and b chains.</text>
</comment>
<dbReference type="SUPFAM" id="SSF81573">
    <property type="entry name" value="F1F0 ATP synthase subunit B, membrane domain"/>
    <property type="match status" value="1"/>
</dbReference>
<comment type="similarity">
    <text evidence="2 14 15">Belongs to the ATPase B chain family.</text>
</comment>
<keyword evidence="7 14" id="KW-0375">Hydrogen ion transport</keyword>
<evidence type="ECO:0000313" key="18">
    <source>
        <dbReference type="Proteomes" id="UP000032360"/>
    </source>
</evidence>
<feature type="transmembrane region" description="Helical" evidence="14">
    <location>
        <begin position="22"/>
        <end position="41"/>
    </location>
</feature>
<evidence type="ECO:0000256" key="7">
    <source>
        <dbReference type="ARBA" id="ARBA00022781"/>
    </source>
</evidence>
<evidence type="ECO:0000256" key="10">
    <source>
        <dbReference type="ARBA" id="ARBA00023136"/>
    </source>
</evidence>
<dbReference type="InterPro" id="IPR002146">
    <property type="entry name" value="ATP_synth_b/b'su_bac/chlpt"/>
</dbReference>
<evidence type="ECO:0000256" key="13">
    <source>
        <dbReference type="ARBA" id="ARBA00025830"/>
    </source>
</evidence>
<keyword evidence="8 14" id="KW-1133">Transmembrane helix</keyword>
<sequence length="176" mass="19820">MTPTIFAATQSFNPILPATNEIIYSVLSFGLLFVLLAKYAYPPVKAMMANRTAKIQGDLDSATATRTEAERLLMEYKEQLNESKKEATRIIEEARKTAEVLRRDLLARAEDEARELRLRNDEALRIERDRVVGEIRAEMATLAFDIAEKVIQVELDRGAASALIDQFLSEIEATQS</sequence>
<feature type="coiled-coil region" evidence="16">
    <location>
        <begin position="59"/>
        <end position="126"/>
    </location>
</feature>